<keyword evidence="4" id="KW-0808">Transferase</keyword>
<accession>A0A2P6V872</accession>
<feature type="region of interest" description="Disordered" evidence="7">
    <location>
        <begin position="1880"/>
        <end position="1916"/>
    </location>
</feature>
<dbReference type="EC" id="2.3.2.26" evidence="3"/>
<keyword evidence="5 6" id="KW-0833">Ubl conjugation pathway</keyword>
<organism evidence="9 10">
    <name type="scientific">Micractinium conductrix</name>
    <dbReference type="NCBI Taxonomy" id="554055"/>
    <lineage>
        <taxon>Eukaryota</taxon>
        <taxon>Viridiplantae</taxon>
        <taxon>Chlorophyta</taxon>
        <taxon>core chlorophytes</taxon>
        <taxon>Trebouxiophyceae</taxon>
        <taxon>Chlorellales</taxon>
        <taxon>Chlorellaceae</taxon>
        <taxon>Chlorella clade</taxon>
        <taxon>Micractinium</taxon>
    </lineage>
</organism>
<evidence type="ECO:0000259" key="8">
    <source>
        <dbReference type="PROSITE" id="PS50237"/>
    </source>
</evidence>
<dbReference type="GO" id="GO:0000209">
    <property type="term" value="P:protein polyubiquitination"/>
    <property type="evidence" value="ECO:0007669"/>
    <property type="project" value="TreeGrafter"/>
</dbReference>
<dbReference type="Proteomes" id="UP000239649">
    <property type="component" value="Unassembled WGS sequence"/>
</dbReference>
<dbReference type="SUPFAM" id="SSF56204">
    <property type="entry name" value="Hect, E3 ligase catalytic domain"/>
    <property type="match status" value="1"/>
</dbReference>
<feature type="region of interest" description="Disordered" evidence="7">
    <location>
        <begin position="1241"/>
        <end position="1261"/>
    </location>
</feature>
<dbReference type="InterPro" id="IPR057948">
    <property type="entry name" value="TPR_TRIP12_N"/>
</dbReference>
<evidence type="ECO:0000256" key="6">
    <source>
        <dbReference type="PROSITE-ProRule" id="PRU00104"/>
    </source>
</evidence>
<feature type="domain" description="HECT" evidence="8">
    <location>
        <begin position="1635"/>
        <end position="1962"/>
    </location>
</feature>
<evidence type="ECO:0000256" key="2">
    <source>
        <dbReference type="ARBA" id="ARBA00006331"/>
    </source>
</evidence>
<evidence type="ECO:0000256" key="4">
    <source>
        <dbReference type="ARBA" id="ARBA00022679"/>
    </source>
</evidence>
<feature type="compositionally biased region" description="Acidic residues" evidence="7">
    <location>
        <begin position="1085"/>
        <end position="1112"/>
    </location>
</feature>
<feature type="compositionally biased region" description="Basic and acidic residues" evidence="7">
    <location>
        <begin position="54"/>
        <end position="71"/>
    </location>
</feature>
<dbReference type="EMBL" id="LHPF02000021">
    <property type="protein sequence ID" value="PSC70281.1"/>
    <property type="molecule type" value="Genomic_DNA"/>
</dbReference>
<feature type="region of interest" description="Disordered" evidence="7">
    <location>
        <begin position="1"/>
        <end position="91"/>
    </location>
</feature>
<dbReference type="CDD" id="cd00078">
    <property type="entry name" value="HECTc"/>
    <property type="match status" value="1"/>
</dbReference>
<feature type="compositionally biased region" description="Basic residues" evidence="7">
    <location>
        <begin position="1"/>
        <end position="10"/>
    </location>
</feature>
<evidence type="ECO:0000256" key="5">
    <source>
        <dbReference type="ARBA" id="ARBA00022786"/>
    </source>
</evidence>
<keyword evidence="10" id="KW-1185">Reference proteome</keyword>
<dbReference type="Gene3D" id="3.30.2410.10">
    <property type="entry name" value="Hect, E3 ligase catalytic domain"/>
    <property type="match status" value="1"/>
</dbReference>
<dbReference type="SMART" id="SM00119">
    <property type="entry name" value="HECTc"/>
    <property type="match status" value="1"/>
</dbReference>
<evidence type="ECO:0000313" key="10">
    <source>
        <dbReference type="Proteomes" id="UP000239649"/>
    </source>
</evidence>
<evidence type="ECO:0000256" key="7">
    <source>
        <dbReference type="SAM" id="MobiDB-lite"/>
    </source>
</evidence>
<dbReference type="InterPro" id="IPR045322">
    <property type="entry name" value="HECTD1/TRIP12-like"/>
</dbReference>
<feature type="compositionally biased region" description="Low complexity" evidence="7">
    <location>
        <begin position="1245"/>
        <end position="1260"/>
    </location>
</feature>
<evidence type="ECO:0000313" key="9">
    <source>
        <dbReference type="EMBL" id="PSC70281.1"/>
    </source>
</evidence>
<dbReference type="GO" id="GO:0061630">
    <property type="term" value="F:ubiquitin protein ligase activity"/>
    <property type="evidence" value="ECO:0007669"/>
    <property type="project" value="UniProtKB-EC"/>
</dbReference>
<dbReference type="PANTHER" id="PTHR45670:SF1">
    <property type="entry name" value="E3 UBIQUITIN-PROTEIN LIGASE HECTD1"/>
    <property type="match status" value="1"/>
</dbReference>
<name>A0A2P6V872_9CHLO</name>
<evidence type="ECO:0000256" key="3">
    <source>
        <dbReference type="ARBA" id="ARBA00012485"/>
    </source>
</evidence>
<feature type="region of interest" description="Disordered" evidence="7">
    <location>
        <begin position="994"/>
        <end position="1023"/>
    </location>
</feature>
<dbReference type="Gene3D" id="1.25.10.10">
    <property type="entry name" value="Leucine-rich Repeat Variant"/>
    <property type="match status" value="1"/>
</dbReference>
<dbReference type="Pfam" id="PF00632">
    <property type="entry name" value="HECT"/>
    <property type="match status" value="1"/>
</dbReference>
<dbReference type="STRING" id="554055.A0A2P6V872"/>
<feature type="region of interest" description="Disordered" evidence="7">
    <location>
        <begin position="1078"/>
        <end position="1112"/>
    </location>
</feature>
<feature type="region of interest" description="Disordered" evidence="7">
    <location>
        <begin position="1305"/>
        <end position="1325"/>
    </location>
</feature>
<reference evidence="9 10" key="1">
    <citation type="journal article" date="2018" name="Plant J.">
        <title>Genome sequences of Chlorella sorokiniana UTEX 1602 and Micractinium conductrix SAG 241.80: implications to maltose excretion by a green alga.</title>
        <authorList>
            <person name="Arriola M.B."/>
            <person name="Velmurugan N."/>
            <person name="Zhang Y."/>
            <person name="Plunkett M.H."/>
            <person name="Hondzo H."/>
            <person name="Barney B.M."/>
        </authorList>
    </citation>
    <scope>NUCLEOTIDE SEQUENCE [LARGE SCALE GENOMIC DNA]</scope>
    <source>
        <strain evidence="9 10">SAG 241.80</strain>
    </source>
</reference>
<dbReference type="Pfam" id="PF25579">
    <property type="entry name" value="TPR_TRIP12_N"/>
    <property type="match status" value="1"/>
</dbReference>
<feature type="region of interest" description="Disordered" evidence="7">
    <location>
        <begin position="106"/>
        <end position="135"/>
    </location>
</feature>
<dbReference type="SUPFAM" id="SSF48371">
    <property type="entry name" value="ARM repeat"/>
    <property type="match status" value="1"/>
</dbReference>
<protein>
    <recommendedName>
        <fullName evidence="3">HECT-type E3 ubiquitin transferase</fullName>
        <ecNumber evidence="3">2.3.2.26</ecNumber>
    </recommendedName>
</protein>
<comment type="similarity">
    <text evidence="2">Belongs to the UPL family. K-HECT subfamily.</text>
</comment>
<dbReference type="InterPro" id="IPR000569">
    <property type="entry name" value="HECT_dom"/>
</dbReference>
<evidence type="ECO:0000256" key="1">
    <source>
        <dbReference type="ARBA" id="ARBA00000885"/>
    </source>
</evidence>
<dbReference type="InterPro" id="IPR011989">
    <property type="entry name" value="ARM-like"/>
</dbReference>
<gene>
    <name evidence="9" type="ORF">C2E20_6361</name>
</gene>
<dbReference type="PANTHER" id="PTHR45670">
    <property type="entry name" value="E3 UBIQUITIN-PROTEIN LIGASE TRIP12"/>
    <property type="match status" value="1"/>
</dbReference>
<dbReference type="PROSITE" id="PS50237">
    <property type="entry name" value="HECT"/>
    <property type="match status" value="1"/>
</dbReference>
<dbReference type="Gene3D" id="3.90.1750.10">
    <property type="entry name" value="Hect, E3 ligase catalytic domains"/>
    <property type="match status" value="1"/>
</dbReference>
<feature type="compositionally biased region" description="Basic and acidic residues" evidence="7">
    <location>
        <begin position="1314"/>
        <end position="1325"/>
    </location>
</feature>
<dbReference type="GO" id="GO:0043161">
    <property type="term" value="P:proteasome-mediated ubiquitin-dependent protein catabolic process"/>
    <property type="evidence" value="ECO:0007669"/>
    <property type="project" value="TreeGrafter"/>
</dbReference>
<feature type="region of interest" description="Disordered" evidence="7">
    <location>
        <begin position="643"/>
        <end position="697"/>
    </location>
</feature>
<dbReference type="InterPro" id="IPR035983">
    <property type="entry name" value="Hect_E3_ubiquitin_ligase"/>
</dbReference>
<dbReference type="OrthoDB" id="423283at2759"/>
<comment type="caution">
    <text evidence="9">The sequence shown here is derived from an EMBL/GenBank/DDBJ whole genome shotgun (WGS) entry which is preliminary data.</text>
</comment>
<dbReference type="GO" id="GO:0016874">
    <property type="term" value="F:ligase activity"/>
    <property type="evidence" value="ECO:0007669"/>
    <property type="project" value="UniProtKB-KW"/>
</dbReference>
<sequence>MTRGSPKNKRGAPQPPEERPATKRGRRGDPASPPSRPRSGGQAAGEQARSTRAGSRDKELVEASQEPERLLRQQKRAAKQPKQAVCEQQQRRASAEEQAAAAVAAAAAGANMERRQSGGGGRQSGQQDDDEGNRAQSTLQGLLRRLGAGFEDILPPGVMGGGQRVRAILAQLRDEDEMAQLGGMTELCEYLSISTEDNLVAFPTEQVVPLLVNFLGYEHNPDLMLLAARALTFLADVFPPAAASIIRHGAVPAFCARLLTIEYIDLAEQSLQALEKLSHDHPGSLLRNGALVAVLSYVDFFQTGVQRVAVATAANMCRGLSAGDGTHADAATAAAPILIGLLQYQDAKIVDSACLALTRTAEAFACSPRHLEALCGLGLITSIVQMVGVSETGSMTSQLQVSTFYGLLKILSTMAAGSHVVAEALLQADISGTLRNLLATSSLLPTTAASPGNVLRSTEQLGDLIGLAAALLPPIPEAAAAMLADVPPSPSFAAEGEAAEPAAAAAAGSEACQRARFLADNPGLLQKFSADLLPLMIRVYSSSVTPQVKRQCLTTLAKMLLFSSPATLAALLEDQPASSLVAALLNARDATVVAFGMQMAETLMEKLPDVFRQYFLKEGVVHATEQLAALPLPASAEAAAGGAAAAGMDGEEVSAPPRGRRLSSGRPASHAGDKDGGERGGPAAVGTRTPGGDTLRSAVGTRARRFNARYFTDAQGHTVGCETEVVRLLRDICSKLPDSAAVDTLLGALSGAGAGAAAISTFELLSSGAVAALRRYLQGEDLPDGAERQQLLLARLGEFAATAVPPGSGSDPPLRTLVGKLLAALAASEKFPVQLNPITAPPPLGAMYGGAYYRATGGALPRSTSGVNSLAAGLAALSNPFKIRLACAGDEPGLRDYSTNMVLIEPLASMSQIEDFLWPRVMGGAGSGAGAAAAATAAAGDDPRSRAAAAGRSAAGAAEPSVNLAARATAAAMAAQEAAAAVAEAAAAAAAAAAGGSRPGSGGRRSKGQPIPQRRLTRAQARLAAQAEVVGQGNGGEEAGSAAAAAQAAAAAAAAAAAEAAAEAARMRHAALEEELLMGGGGVMGDEEDYSDEDMEDGGYVEGEDEEYDEDEEDELGMAAHVHDMHLGEGPAPSGEGAAAATAAALPAAAPSSSAPGSSRGAAAAAAAANAAAAAADAAAAQQTYAQATGQQQQLGGSAGAAAGGLPQPVPHLAFYVGGRLLPAGTTVFQAVQQQLAAAGGGAGASTSTGAAAGAPAGGSDLSRQLWGEVHTISYRSWGASMQLQQNEAATSVVSPRAAGVAGRLRSSGAGSEFDSRAHDHDDASRSPLAELLEAALPADVVASQDTLDVLAVLRVADSVNRLSPHLAAWLEGRAGRVRGRGVPPPGHLPRDAFLSAKLAPKLNQQLKDVLSICGGALPPWCGQLVHSARFLFPFDARRCFFYCTAFGLPRALHYLQHAHAAEHGPASAADREAAGSLRIGRVQRQKVRISRRRLLDSAFKVFELYAGAKSQLEIEFFNEVGTGLGPTLEFYTLLSHELQRKSLGIWRHDGSSGGGAGGASALVEEAKQEAAAEAAADAAGAGGAAAAAAQAARAAAPGPLAGELDEGGGGGHSEGVRASELVCAPHGLFPAPLPPGQRGDESKPVALFRLLGRAVAKALQDGRLLDLPLSPVLYRLALQRHVDLYDIRKFDAALGSSLERLHAAYHAHAAAGGRGPLLVDGCPLDDLCLTFELPGQPAYPLHPEGAEVPVTAANLRQYLDAVVEATLGGGVQAQVSAFRAGFEAIFPVDNLAAFYEDEIEAMLCGTGEAWSPSFLAEVIKVDHGYTLQSPPVRALLEVLSELDAVEQRRFLRFVTGTPRLPPGGLAALQPRLTVVRKHSHSGGASGLSGVEGASAPQGSLSVPSGDAGSLPPGVKSAADGDLPSVMTCANYIKLPPYSSKEVLKERLLFAITEGQGSFDLS</sequence>
<comment type="catalytic activity">
    <reaction evidence="1">
        <text>S-ubiquitinyl-[E2 ubiquitin-conjugating enzyme]-L-cysteine + [acceptor protein]-L-lysine = [E2 ubiquitin-conjugating enzyme]-L-cysteine + N(6)-ubiquitinyl-[acceptor protein]-L-lysine.</text>
        <dbReference type="EC" id="2.3.2.26"/>
    </reaction>
</comment>
<dbReference type="InterPro" id="IPR016024">
    <property type="entry name" value="ARM-type_fold"/>
</dbReference>
<proteinExistence type="inferred from homology"/>
<feature type="active site" description="Glycyl thioester intermediate" evidence="6">
    <location>
        <position position="1929"/>
    </location>
</feature>